<evidence type="ECO:0000256" key="1">
    <source>
        <dbReference type="SAM" id="Phobius"/>
    </source>
</evidence>
<dbReference type="InterPro" id="IPR011576">
    <property type="entry name" value="Pyridox_Oxase_N"/>
</dbReference>
<dbReference type="Gene3D" id="2.30.110.10">
    <property type="entry name" value="Electron Transport, Fmn-binding Protein, Chain A"/>
    <property type="match status" value="1"/>
</dbReference>
<evidence type="ECO:0000313" key="4">
    <source>
        <dbReference type="Proteomes" id="UP001629113"/>
    </source>
</evidence>
<keyword evidence="1" id="KW-0812">Transmembrane</keyword>
<reference evidence="3 4" key="1">
    <citation type="submission" date="2024-06" db="EMBL/GenBank/DDBJ databases">
        <title>Complete genome of Phlyctema vagabunda strain 19-DSS-EL-015.</title>
        <authorList>
            <person name="Fiorenzani C."/>
        </authorList>
    </citation>
    <scope>NUCLEOTIDE SEQUENCE [LARGE SCALE GENOMIC DNA]</scope>
    <source>
        <strain evidence="3 4">19-DSS-EL-015</strain>
    </source>
</reference>
<comment type="caution">
    <text evidence="3">The sequence shown here is derived from an EMBL/GenBank/DDBJ whole genome shotgun (WGS) entry which is preliminary data.</text>
</comment>
<keyword evidence="1" id="KW-1133">Transmembrane helix</keyword>
<name>A0ABR4PE41_9HELO</name>
<keyword evidence="1" id="KW-0472">Membrane</keyword>
<dbReference type="InterPro" id="IPR012349">
    <property type="entry name" value="Split_barrel_FMN-bd"/>
</dbReference>
<dbReference type="Pfam" id="PF01243">
    <property type="entry name" value="PNPOx_N"/>
    <property type="match status" value="1"/>
</dbReference>
<feature type="transmembrane region" description="Helical" evidence="1">
    <location>
        <begin position="233"/>
        <end position="252"/>
    </location>
</feature>
<keyword evidence="4" id="KW-1185">Reference proteome</keyword>
<dbReference type="PANTHER" id="PTHR39336:SF1">
    <property type="entry name" value="PYRIDOXAMINE PHOSPHATE OXIDASE FAMILY PROTEIN (AFU_ORTHOLOGUE AFUA_6G11440)"/>
    <property type="match status" value="1"/>
</dbReference>
<sequence>MPKFYETISDDLAQWAMSQPVFFTASAPLAGSHINISPKGLPSSTFTVLSPTQCAYIDATGSGSETIAHMYENGRCTIMFCSFGPSPRIMRFFCTGRVVEWDTPAFYPLLARMGKHKKVDGARAIILLDVWKVQTSCGYGVPKLKPSLASHEDEKEGEGEQDARMGFVDRDTLGHWAGSKVEKGEMQDYQREWNAQSLDALPGLRSARRDRGEWLWLTDGLARFRMIRSQRETLGVGILVGILLVRVVQVLLDVWRS</sequence>
<evidence type="ECO:0000259" key="2">
    <source>
        <dbReference type="Pfam" id="PF01243"/>
    </source>
</evidence>
<feature type="domain" description="Pyridoxamine 5'-phosphate oxidase N-terminal" evidence="2">
    <location>
        <begin position="37"/>
        <end position="137"/>
    </location>
</feature>
<protein>
    <submittedName>
        <fullName evidence="3">Pyridoxamine phosphate oxidase-like protein</fullName>
    </submittedName>
</protein>
<dbReference type="Proteomes" id="UP001629113">
    <property type="component" value="Unassembled WGS sequence"/>
</dbReference>
<dbReference type="PANTHER" id="PTHR39336">
    <property type="entry name" value="PYRIDOXAMINE PHOSPHATE OXIDASE FAMILY PROTEIN (AFU_ORTHOLOGUE AFUA_6G11440)"/>
    <property type="match status" value="1"/>
</dbReference>
<evidence type="ECO:0000313" key="3">
    <source>
        <dbReference type="EMBL" id="KAL3421553.1"/>
    </source>
</evidence>
<dbReference type="EMBL" id="JBFCZG010000006">
    <property type="protein sequence ID" value="KAL3421553.1"/>
    <property type="molecule type" value="Genomic_DNA"/>
</dbReference>
<dbReference type="SUPFAM" id="SSF50475">
    <property type="entry name" value="FMN-binding split barrel"/>
    <property type="match status" value="1"/>
</dbReference>
<accession>A0ABR4PE41</accession>
<gene>
    <name evidence="3" type="ORF">PVAG01_07999</name>
</gene>
<organism evidence="3 4">
    <name type="scientific">Phlyctema vagabunda</name>
    <dbReference type="NCBI Taxonomy" id="108571"/>
    <lineage>
        <taxon>Eukaryota</taxon>
        <taxon>Fungi</taxon>
        <taxon>Dikarya</taxon>
        <taxon>Ascomycota</taxon>
        <taxon>Pezizomycotina</taxon>
        <taxon>Leotiomycetes</taxon>
        <taxon>Helotiales</taxon>
        <taxon>Dermateaceae</taxon>
        <taxon>Phlyctema</taxon>
    </lineage>
</organism>
<proteinExistence type="predicted"/>